<keyword evidence="3" id="KW-1185">Reference proteome</keyword>
<dbReference type="InterPro" id="IPR018640">
    <property type="entry name" value="DUF2063"/>
</dbReference>
<dbReference type="Proteomes" id="UP000051913">
    <property type="component" value="Unassembled WGS sequence"/>
</dbReference>
<feature type="domain" description="Putative DNA-binding" evidence="1">
    <location>
        <begin position="7"/>
        <end position="98"/>
    </location>
</feature>
<protein>
    <recommendedName>
        <fullName evidence="1">Putative DNA-binding domain-containing protein</fullName>
    </recommendedName>
</protein>
<evidence type="ECO:0000259" key="1">
    <source>
        <dbReference type="Pfam" id="PF09836"/>
    </source>
</evidence>
<comment type="caution">
    <text evidence="2">The sequence shown here is derived from an EMBL/GenBank/DDBJ whole genome shotgun (WGS) entry which is preliminary data.</text>
</comment>
<sequence>MSDFARQQVEFQRGILDGDDTVLAEILDSPREKRETLFGVYRHAYGSRLVEAMRNDHELLHLYLGDEMFDEMGHAYVRARPSGHPNLRWFSQGLPEFLKSAAPYSEHPVLSDLALLEKALNDAFDAAEGKVVELSDMAGFAPEAWSGLRFQPHPSAFRLDLATNASAIWLALKNDETPPDASKLEQPAHLLIWRQDVTPMFRELSAEEAMMWDEAANGIPFGVLCEMLATYDDPDSAAGRGAGYLHGWITAGLLTDVSVGS</sequence>
<proteinExistence type="predicted"/>
<dbReference type="AlphaFoldDB" id="A0A0R3KNS2"/>
<dbReference type="RefSeq" id="WP_057855077.1">
    <property type="nucleotide sequence ID" value="NZ_LLXX01000215.1"/>
</dbReference>
<accession>A0A0R3KNS2</accession>
<gene>
    <name evidence="2" type="ORF">CP49_26640</name>
</gene>
<dbReference type="Pfam" id="PF09836">
    <property type="entry name" value="DUF2063"/>
    <property type="match status" value="1"/>
</dbReference>
<reference evidence="2 3" key="1">
    <citation type="submission" date="2014-03" db="EMBL/GenBank/DDBJ databases">
        <title>Bradyrhizobium valentinum sp. nov., isolated from effective nodules of Lupinus mariae-josephae, a lupine endemic of basic-lime soils in Eastern Spain.</title>
        <authorList>
            <person name="Duran D."/>
            <person name="Rey L."/>
            <person name="Navarro A."/>
            <person name="Busquets A."/>
            <person name="Imperial J."/>
            <person name="Ruiz-Argueso T."/>
        </authorList>
    </citation>
    <scope>NUCLEOTIDE SEQUENCE [LARGE SCALE GENOMIC DNA]</scope>
    <source>
        <strain evidence="2 3">LmjM3</strain>
    </source>
</reference>
<dbReference type="EMBL" id="LLXX01000215">
    <property type="protein sequence ID" value="KRQ93967.1"/>
    <property type="molecule type" value="Genomic_DNA"/>
</dbReference>
<evidence type="ECO:0000313" key="3">
    <source>
        <dbReference type="Proteomes" id="UP000051913"/>
    </source>
</evidence>
<organism evidence="2 3">
    <name type="scientific">Bradyrhizobium valentinum</name>
    <dbReference type="NCBI Taxonomy" id="1518501"/>
    <lineage>
        <taxon>Bacteria</taxon>
        <taxon>Pseudomonadati</taxon>
        <taxon>Pseudomonadota</taxon>
        <taxon>Alphaproteobacteria</taxon>
        <taxon>Hyphomicrobiales</taxon>
        <taxon>Nitrobacteraceae</taxon>
        <taxon>Bradyrhizobium</taxon>
    </lineage>
</organism>
<name>A0A0R3KNS2_9BRAD</name>
<evidence type="ECO:0000313" key="2">
    <source>
        <dbReference type="EMBL" id="KRQ93967.1"/>
    </source>
</evidence>
<dbReference type="OrthoDB" id="4146344at2"/>
<dbReference type="STRING" id="1518501.CQ10_20205"/>